<evidence type="ECO:0000259" key="11">
    <source>
        <dbReference type="PROSITE" id="PS51880"/>
    </source>
</evidence>
<comment type="subunit">
    <text evidence="9">Monomer.</text>
</comment>
<dbReference type="HAMAP" id="MF_00944">
    <property type="entry name" value="YchF_OLA1_ATPase"/>
    <property type="match status" value="1"/>
</dbReference>
<evidence type="ECO:0000256" key="8">
    <source>
        <dbReference type="ARBA" id="ARBA00022842"/>
    </source>
</evidence>
<dbReference type="OrthoDB" id="424823at2759"/>
<accession>A0A8B7YR78</accession>
<dbReference type="GO" id="GO:0016887">
    <property type="term" value="F:ATP hydrolysis activity"/>
    <property type="evidence" value="ECO:0007669"/>
    <property type="project" value="UniProtKB-UniRule"/>
</dbReference>
<comment type="similarity">
    <text evidence="9">Belongs to the TRAFAC class OBG-HflX-like GTPase superfamily. OBG GTPase family. YchF/OLA1 subfamily.</text>
</comment>
<dbReference type="InterPro" id="IPR031167">
    <property type="entry name" value="G_OBG"/>
</dbReference>
<dbReference type="FunFam" id="1.10.150.300:FF:000003">
    <property type="entry name" value="Obg-like ATPase 1"/>
    <property type="match status" value="1"/>
</dbReference>
<comment type="function">
    <text evidence="9">Hydrolyzes ATP, and can also hydrolyze GTP with lower efficiency. Has lower affinity for GTP.</text>
</comment>
<dbReference type="Gene3D" id="1.10.150.300">
    <property type="entry name" value="TGS-like domain"/>
    <property type="match status" value="1"/>
</dbReference>
<comment type="subcellular location">
    <subcellularLocation>
        <location evidence="2 9">Cytoplasm</location>
    </subcellularLocation>
</comment>
<sequence>MCQSEIVWFTFVRHELRILYSEISGDIMPPKKKAAEAKPLPLIGRVGTSLKCGIVGLPNVGKSTFFNVLTKSQAAAENFPFCTIDPNESRVPVPDERYDFLCEYFKPASKIPAFLHVTDIAGLVEGANEGKGLGNAFLSHISACDALFHLSRAFEDDDVTHVEGDVNPVRDLSIIFEELRLKDESILDQRVTELEKKAVRGGDKKLKPEFEALAKVQKHVKEDKRPVRQIEWNSLEIEILNKHLLFTAKPMIYLVNLSERDYIRKKNKWLMKIKEWVDEHDSGATIIPFSAAFEIKLLDMEEAERKAYLEEHKVTSALDKIITTGYKALQLMYFFTCGKDEVRAWTIQKGTKAPQAAGKIHTDFEKGFIMAEVMKYDDFKELGSESDVKAAGKYRQQGRNYIVEDGDIIHFKFNAGAGLTDKKK</sequence>
<dbReference type="PRINTS" id="PR00326">
    <property type="entry name" value="GTP1OBG"/>
</dbReference>
<dbReference type="GO" id="GO:0005525">
    <property type="term" value="F:GTP binding"/>
    <property type="evidence" value="ECO:0007669"/>
    <property type="project" value="InterPro"/>
</dbReference>
<dbReference type="NCBIfam" id="TIGR00092">
    <property type="entry name" value="redox-regulated ATPase YchF"/>
    <property type="match status" value="1"/>
</dbReference>
<dbReference type="CDD" id="cd01900">
    <property type="entry name" value="YchF"/>
    <property type="match status" value="1"/>
</dbReference>
<dbReference type="GO" id="GO:0043023">
    <property type="term" value="F:ribosomal large subunit binding"/>
    <property type="evidence" value="ECO:0007669"/>
    <property type="project" value="UniProtKB-UniRule"/>
</dbReference>
<dbReference type="InterPro" id="IPR013029">
    <property type="entry name" value="YchF_C"/>
</dbReference>
<evidence type="ECO:0000256" key="4">
    <source>
        <dbReference type="ARBA" id="ARBA00022723"/>
    </source>
</evidence>
<reference evidence="13" key="1">
    <citation type="submission" date="2025-08" db="UniProtKB">
        <authorList>
            <consortium name="RefSeq"/>
        </authorList>
    </citation>
    <scope>IDENTIFICATION</scope>
</reference>
<dbReference type="PROSITE" id="PS51880">
    <property type="entry name" value="TGS"/>
    <property type="match status" value="1"/>
</dbReference>
<evidence type="ECO:0000256" key="3">
    <source>
        <dbReference type="ARBA" id="ARBA00022490"/>
    </source>
</evidence>
<feature type="domain" description="TGS" evidence="11">
    <location>
        <begin position="330"/>
        <end position="413"/>
    </location>
</feature>
<organism evidence="12 13">
    <name type="scientific">Acanthaster planci</name>
    <name type="common">Crown-of-thorns starfish</name>
    <dbReference type="NCBI Taxonomy" id="133434"/>
    <lineage>
        <taxon>Eukaryota</taxon>
        <taxon>Metazoa</taxon>
        <taxon>Echinodermata</taxon>
        <taxon>Eleutherozoa</taxon>
        <taxon>Asterozoa</taxon>
        <taxon>Asteroidea</taxon>
        <taxon>Valvatacea</taxon>
        <taxon>Valvatida</taxon>
        <taxon>Acanthasteridae</taxon>
        <taxon>Acanthaster</taxon>
    </lineage>
</organism>
<dbReference type="InterPro" id="IPR027417">
    <property type="entry name" value="P-loop_NTPase"/>
</dbReference>
<evidence type="ECO:0000313" key="12">
    <source>
        <dbReference type="Proteomes" id="UP000694845"/>
    </source>
</evidence>
<keyword evidence="6 9" id="KW-0378">Hydrolase</keyword>
<dbReference type="InterPro" id="IPR012676">
    <property type="entry name" value="TGS-like"/>
</dbReference>
<evidence type="ECO:0000313" key="13">
    <source>
        <dbReference type="RefSeq" id="XP_022093916.1"/>
    </source>
</evidence>
<dbReference type="InterPro" id="IPR004396">
    <property type="entry name" value="ATPase_YchF/OLA1"/>
</dbReference>
<dbReference type="GeneID" id="110981052"/>
<evidence type="ECO:0000256" key="9">
    <source>
        <dbReference type="HAMAP-Rule" id="MF_03167"/>
    </source>
</evidence>
<dbReference type="InterPro" id="IPR041706">
    <property type="entry name" value="YchF_N"/>
</dbReference>
<dbReference type="InterPro" id="IPR006073">
    <property type="entry name" value="GTP-bd"/>
</dbReference>
<keyword evidence="5 9" id="KW-0547">Nucleotide-binding</keyword>
<dbReference type="AlphaFoldDB" id="A0A8B7YR78"/>
<keyword evidence="7 9" id="KW-0067">ATP-binding</keyword>
<dbReference type="Gene3D" id="3.10.20.30">
    <property type="match status" value="1"/>
</dbReference>
<protein>
    <recommendedName>
        <fullName evidence="9">Obg-like ATPase 1</fullName>
    </recommendedName>
</protein>
<keyword evidence="12" id="KW-1185">Reference proteome</keyword>
<dbReference type="RefSeq" id="XP_022093916.1">
    <property type="nucleotide sequence ID" value="XM_022238224.1"/>
</dbReference>
<comment type="cofactor">
    <cofactor evidence="1">
        <name>Mg(2+)</name>
        <dbReference type="ChEBI" id="CHEBI:18420"/>
    </cofactor>
</comment>
<dbReference type="CDD" id="cd04867">
    <property type="entry name" value="TGS_YchF_OLA1"/>
    <property type="match status" value="1"/>
</dbReference>
<gene>
    <name evidence="13" type="primary">LOC110981052</name>
</gene>
<evidence type="ECO:0000256" key="5">
    <source>
        <dbReference type="ARBA" id="ARBA00022741"/>
    </source>
</evidence>
<evidence type="ECO:0000256" key="2">
    <source>
        <dbReference type="ARBA" id="ARBA00004496"/>
    </source>
</evidence>
<feature type="binding site" evidence="9">
    <location>
        <position position="257"/>
    </location>
    <ligand>
        <name>ATP</name>
        <dbReference type="ChEBI" id="CHEBI:30616"/>
    </ligand>
</feature>
<dbReference type="FunFam" id="3.10.20.30:FF:000029">
    <property type="entry name" value="Obg-like ATPase 1"/>
    <property type="match status" value="1"/>
</dbReference>
<evidence type="ECO:0000259" key="10">
    <source>
        <dbReference type="PROSITE" id="PS51710"/>
    </source>
</evidence>
<dbReference type="GO" id="GO:0005524">
    <property type="term" value="F:ATP binding"/>
    <property type="evidence" value="ECO:0007669"/>
    <property type="project" value="UniProtKB-UniRule"/>
</dbReference>
<dbReference type="GO" id="GO:0046872">
    <property type="term" value="F:metal ion binding"/>
    <property type="evidence" value="ECO:0007669"/>
    <property type="project" value="UniProtKB-KW"/>
</dbReference>
<dbReference type="KEGG" id="aplc:110981052"/>
<name>A0A8B7YR78_ACAPL</name>
<dbReference type="CTD" id="29789"/>
<dbReference type="InterPro" id="IPR012675">
    <property type="entry name" value="Beta-grasp_dom_sf"/>
</dbReference>
<dbReference type="InterPro" id="IPR023192">
    <property type="entry name" value="TGS-like_dom_sf"/>
</dbReference>
<dbReference type="InterPro" id="IPR004095">
    <property type="entry name" value="TGS"/>
</dbReference>
<dbReference type="PROSITE" id="PS51710">
    <property type="entry name" value="G_OBG"/>
    <property type="match status" value="1"/>
</dbReference>
<dbReference type="Proteomes" id="UP000694845">
    <property type="component" value="Unplaced"/>
</dbReference>
<keyword evidence="8" id="KW-0460">Magnesium</keyword>
<dbReference type="PANTHER" id="PTHR23305">
    <property type="entry name" value="OBG GTPASE FAMILY"/>
    <property type="match status" value="1"/>
</dbReference>
<dbReference type="SUPFAM" id="SSF52540">
    <property type="entry name" value="P-loop containing nucleoside triphosphate hydrolases"/>
    <property type="match status" value="1"/>
</dbReference>
<dbReference type="Pfam" id="PF01926">
    <property type="entry name" value="MMR_HSR1"/>
    <property type="match status" value="1"/>
</dbReference>
<dbReference type="SUPFAM" id="SSF81271">
    <property type="entry name" value="TGS-like"/>
    <property type="match status" value="1"/>
</dbReference>
<dbReference type="PANTHER" id="PTHR23305:SF11">
    <property type="entry name" value="OBG-LIKE ATPASE 1"/>
    <property type="match status" value="1"/>
</dbReference>
<evidence type="ECO:0000256" key="6">
    <source>
        <dbReference type="ARBA" id="ARBA00022801"/>
    </source>
</evidence>
<evidence type="ECO:0000256" key="1">
    <source>
        <dbReference type="ARBA" id="ARBA00001946"/>
    </source>
</evidence>
<feature type="domain" description="OBG-type G" evidence="10">
    <location>
        <begin position="50"/>
        <end position="309"/>
    </location>
</feature>
<dbReference type="Gene3D" id="3.40.50.300">
    <property type="entry name" value="P-loop containing nucleotide triphosphate hydrolases"/>
    <property type="match status" value="1"/>
</dbReference>
<evidence type="ECO:0000256" key="7">
    <source>
        <dbReference type="ARBA" id="ARBA00022840"/>
    </source>
</evidence>
<dbReference type="Pfam" id="PF06071">
    <property type="entry name" value="YchF-GTPase_C"/>
    <property type="match status" value="1"/>
</dbReference>
<feature type="binding site" evidence="9">
    <location>
        <begin position="59"/>
        <end position="64"/>
    </location>
    <ligand>
        <name>ATP</name>
        <dbReference type="ChEBI" id="CHEBI:30616"/>
    </ligand>
</feature>
<proteinExistence type="inferred from homology"/>
<keyword evidence="3 9" id="KW-0963">Cytoplasm</keyword>
<keyword evidence="4" id="KW-0479">Metal-binding</keyword>
<dbReference type="GO" id="GO:0005737">
    <property type="term" value="C:cytoplasm"/>
    <property type="evidence" value="ECO:0007669"/>
    <property type="project" value="UniProtKB-SubCell"/>
</dbReference>